<name>A0A834MKX4_RHYFE</name>
<sequence>MGNITKTQKPIGLAINTKLPKGKITETRIQKYRDEGTRKVRKLLKVYLIEAEHFSAANNAVTNALVKLKLVQEQNRAVQLECISFFAFDRTPHPPHPRDPNDRRSKSSRTFFSNFGGKSSPRLNNDTGSSGVRRAGGEKKEEKKQSLFNFDNAED</sequence>
<feature type="region of interest" description="Disordered" evidence="1">
    <location>
        <begin position="89"/>
        <end position="155"/>
    </location>
</feature>
<dbReference type="AlphaFoldDB" id="A0A834MKX4"/>
<organism evidence="2 3">
    <name type="scientific">Rhynchophorus ferrugineus</name>
    <name type="common">Red palm weevil</name>
    <name type="synonym">Curculio ferrugineus</name>
    <dbReference type="NCBI Taxonomy" id="354439"/>
    <lineage>
        <taxon>Eukaryota</taxon>
        <taxon>Metazoa</taxon>
        <taxon>Ecdysozoa</taxon>
        <taxon>Arthropoda</taxon>
        <taxon>Hexapoda</taxon>
        <taxon>Insecta</taxon>
        <taxon>Pterygota</taxon>
        <taxon>Neoptera</taxon>
        <taxon>Endopterygota</taxon>
        <taxon>Coleoptera</taxon>
        <taxon>Polyphaga</taxon>
        <taxon>Cucujiformia</taxon>
        <taxon>Curculionidae</taxon>
        <taxon>Dryophthorinae</taxon>
        <taxon>Rhynchophorus</taxon>
    </lineage>
</organism>
<dbReference type="EMBL" id="JAACXV010000018">
    <property type="protein sequence ID" value="KAF7286946.1"/>
    <property type="molecule type" value="Genomic_DNA"/>
</dbReference>
<dbReference type="Proteomes" id="UP000625711">
    <property type="component" value="Unassembled WGS sequence"/>
</dbReference>
<feature type="compositionally biased region" description="Polar residues" evidence="1">
    <location>
        <begin position="108"/>
        <end position="130"/>
    </location>
</feature>
<evidence type="ECO:0000256" key="1">
    <source>
        <dbReference type="SAM" id="MobiDB-lite"/>
    </source>
</evidence>
<comment type="caution">
    <text evidence="2">The sequence shown here is derived from an EMBL/GenBank/DDBJ whole genome shotgun (WGS) entry which is preliminary data.</text>
</comment>
<gene>
    <name evidence="2" type="ORF">GWI33_003211</name>
</gene>
<evidence type="ECO:0000313" key="3">
    <source>
        <dbReference type="Proteomes" id="UP000625711"/>
    </source>
</evidence>
<protein>
    <submittedName>
        <fullName evidence="2">Uncharacterized protein</fullName>
    </submittedName>
</protein>
<reference evidence="2" key="1">
    <citation type="submission" date="2020-08" db="EMBL/GenBank/DDBJ databases">
        <title>Genome sequencing and assembly of the red palm weevil Rhynchophorus ferrugineus.</title>
        <authorList>
            <person name="Dias G.B."/>
            <person name="Bergman C.M."/>
            <person name="Manee M."/>
        </authorList>
    </citation>
    <scope>NUCLEOTIDE SEQUENCE</scope>
    <source>
        <strain evidence="2">AA-2017</strain>
        <tissue evidence="2">Whole larva</tissue>
    </source>
</reference>
<accession>A0A834MKX4</accession>
<keyword evidence="3" id="KW-1185">Reference proteome</keyword>
<feature type="compositionally biased region" description="Basic and acidic residues" evidence="1">
    <location>
        <begin position="90"/>
        <end position="105"/>
    </location>
</feature>
<feature type="compositionally biased region" description="Basic and acidic residues" evidence="1">
    <location>
        <begin position="135"/>
        <end position="145"/>
    </location>
</feature>
<evidence type="ECO:0000313" key="2">
    <source>
        <dbReference type="EMBL" id="KAF7286946.1"/>
    </source>
</evidence>
<proteinExistence type="predicted"/>